<protein>
    <submittedName>
        <fullName evidence="2">Uncharacterized protein</fullName>
    </submittedName>
</protein>
<evidence type="ECO:0000313" key="2">
    <source>
        <dbReference type="EMBL" id="MCW3798312.1"/>
    </source>
</evidence>
<gene>
    <name evidence="2" type="ORF">OMW55_10910</name>
</gene>
<reference evidence="2 3" key="1">
    <citation type="submission" date="2022-10" db="EMBL/GenBank/DDBJ databases">
        <title>Sphingomonas sp.</title>
        <authorList>
            <person name="Jin C."/>
        </authorList>
    </citation>
    <scope>NUCLEOTIDE SEQUENCE [LARGE SCALE GENOMIC DNA]</scope>
    <source>
        <strain evidence="2 3">BN140010</strain>
    </source>
</reference>
<keyword evidence="3" id="KW-1185">Reference proteome</keyword>
<organism evidence="2 3">
    <name type="scientific">Sphingomonas arvum</name>
    <dbReference type="NCBI Taxonomy" id="2992113"/>
    <lineage>
        <taxon>Bacteria</taxon>
        <taxon>Pseudomonadati</taxon>
        <taxon>Pseudomonadota</taxon>
        <taxon>Alphaproteobacteria</taxon>
        <taxon>Sphingomonadales</taxon>
        <taxon>Sphingomonadaceae</taxon>
        <taxon>Sphingomonas</taxon>
    </lineage>
</organism>
<feature type="chain" id="PRO_5046547157" evidence="1">
    <location>
        <begin position="20"/>
        <end position="103"/>
    </location>
</feature>
<feature type="signal peptide" evidence="1">
    <location>
        <begin position="1"/>
        <end position="19"/>
    </location>
</feature>
<proteinExistence type="predicted"/>
<evidence type="ECO:0000256" key="1">
    <source>
        <dbReference type="SAM" id="SignalP"/>
    </source>
</evidence>
<dbReference type="Proteomes" id="UP001526246">
    <property type="component" value="Unassembled WGS sequence"/>
</dbReference>
<evidence type="ECO:0000313" key="3">
    <source>
        <dbReference type="Proteomes" id="UP001526246"/>
    </source>
</evidence>
<dbReference type="EMBL" id="JAPDOB010000002">
    <property type="protein sequence ID" value="MCW3798312.1"/>
    <property type="molecule type" value="Genomic_DNA"/>
</dbReference>
<name>A0ABT3JGW7_9SPHN</name>
<sequence length="103" mass="11287">MIRTVLALSVTLAASAATASTPEAWAQMNKRAARACVAESGLARPQLLAARLSYTDEVPVEVRLIRGNDRQGRMQRLVCVYDRRTGRAQVQPAPNWNAPTTRP</sequence>
<accession>A0ABT3JGW7</accession>
<comment type="caution">
    <text evidence="2">The sequence shown here is derived from an EMBL/GenBank/DDBJ whole genome shotgun (WGS) entry which is preliminary data.</text>
</comment>
<keyword evidence="1" id="KW-0732">Signal</keyword>
<dbReference type="RefSeq" id="WP_264883108.1">
    <property type="nucleotide sequence ID" value="NZ_JAPDOB010000002.1"/>
</dbReference>